<dbReference type="PANTHER" id="PTHR14950:SF37">
    <property type="entry name" value="ENDORIBONUCLEASE DICER"/>
    <property type="match status" value="1"/>
</dbReference>
<comment type="caution">
    <text evidence="20">The sequence shown here is derived from an EMBL/GenBank/DDBJ whole genome shotgun (WGS) entry which is preliminary data.</text>
</comment>
<keyword evidence="5" id="KW-0677">Repeat</keyword>
<dbReference type="PROSITE" id="PS51192">
    <property type="entry name" value="HELICASE_ATP_BIND_1"/>
    <property type="match status" value="1"/>
</dbReference>
<dbReference type="CDD" id="cd18034">
    <property type="entry name" value="DEXHc_dicer"/>
    <property type="match status" value="1"/>
</dbReference>
<dbReference type="GO" id="GO:0005524">
    <property type="term" value="F:ATP binding"/>
    <property type="evidence" value="ECO:0007669"/>
    <property type="project" value="UniProtKB-KW"/>
</dbReference>
<evidence type="ECO:0000256" key="14">
    <source>
        <dbReference type="ARBA" id="ARBA00025403"/>
    </source>
</evidence>
<dbReference type="GO" id="GO:0046872">
    <property type="term" value="F:metal ion binding"/>
    <property type="evidence" value="ECO:0007669"/>
    <property type="project" value="UniProtKB-KW"/>
</dbReference>
<feature type="domain" description="RNase III" evidence="16">
    <location>
        <begin position="932"/>
        <end position="1041"/>
    </location>
</feature>
<dbReference type="GO" id="GO:0004525">
    <property type="term" value="F:ribonuclease III activity"/>
    <property type="evidence" value="ECO:0007669"/>
    <property type="project" value="InterPro"/>
</dbReference>
<dbReference type="PROSITE" id="PS50142">
    <property type="entry name" value="RNASE_3_2"/>
    <property type="match status" value="2"/>
</dbReference>
<dbReference type="InterPro" id="IPR011545">
    <property type="entry name" value="DEAD/DEAH_box_helicase_dom"/>
</dbReference>
<keyword evidence="10" id="KW-0460">Magnesium</keyword>
<comment type="cofactor">
    <cofactor evidence="2">
        <name>Mg(2+)</name>
        <dbReference type="ChEBI" id="CHEBI:18420"/>
    </cofactor>
</comment>
<dbReference type="SUPFAM" id="SSF69065">
    <property type="entry name" value="RNase III domain-like"/>
    <property type="match status" value="2"/>
</dbReference>
<dbReference type="GeneID" id="89980572"/>
<proteinExistence type="inferred from homology"/>
<organism evidence="20 21">
    <name type="scientific">Exophiala bonariae</name>
    <dbReference type="NCBI Taxonomy" id="1690606"/>
    <lineage>
        <taxon>Eukaryota</taxon>
        <taxon>Fungi</taxon>
        <taxon>Dikarya</taxon>
        <taxon>Ascomycota</taxon>
        <taxon>Pezizomycotina</taxon>
        <taxon>Eurotiomycetes</taxon>
        <taxon>Chaetothyriomycetidae</taxon>
        <taxon>Chaetothyriales</taxon>
        <taxon>Herpotrichiellaceae</taxon>
        <taxon>Exophiala</taxon>
    </lineage>
</organism>
<keyword evidence="21" id="KW-1185">Reference proteome</keyword>
<dbReference type="InterPro" id="IPR001650">
    <property type="entry name" value="Helicase_C-like"/>
</dbReference>
<dbReference type="SMART" id="SM00487">
    <property type="entry name" value="DEXDc"/>
    <property type="match status" value="1"/>
</dbReference>
<gene>
    <name evidence="20" type="ORF">LTR84_012428</name>
</gene>
<keyword evidence="12" id="KW-0051">Antiviral defense</keyword>
<dbReference type="GO" id="GO:0050688">
    <property type="term" value="P:regulation of defense response to virus"/>
    <property type="evidence" value="ECO:0007669"/>
    <property type="project" value="UniProtKB-KW"/>
</dbReference>
<evidence type="ECO:0000259" key="16">
    <source>
        <dbReference type="PROSITE" id="PS50142"/>
    </source>
</evidence>
<keyword evidence="6" id="KW-0547">Nucleotide-binding</keyword>
<dbReference type="CDD" id="cd00593">
    <property type="entry name" value="RIBOc"/>
    <property type="match status" value="2"/>
</dbReference>
<dbReference type="InterPro" id="IPR005034">
    <property type="entry name" value="Dicer_dimerisation"/>
</dbReference>
<keyword evidence="7" id="KW-0378">Hydrolase</keyword>
<dbReference type="SMART" id="SM00535">
    <property type="entry name" value="RIBOc"/>
    <property type="match status" value="2"/>
</dbReference>
<dbReference type="InterPro" id="IPR038248">
    <property type="entry name" value="Dicer_dimer_sf"/>
</dbReference>
<dbReference type="InterPro" id="IPR014001">
    <property type="entry name" value="Helicase_ATP-bd"/>
</dbReference>
<evidence type="ECO:0000313" key="21">
    <source>
        <dbReference type="Proteomes" id="UP001358417"/>
    </source>
</evidence>
<dbReference type="GO" id="GO:0051607">
    <property type="term" value="P:defense response to virus"/>
    <property type="evidence" value="ECO:0007669"/>
    <property type="project" value="UniProtKB-KW"/>
</dbReference>
<dbReference type="EMBL" id="JAVRRD010000075">
    <property type="protein sequence ID" value="KAK5042869.1"/>
    <property type="molecule type" value="Genomic_DNA"/>
</dbReference>
<accession>A0AAV9MR90</accession>
<evidence type="ECO:0000256" key="15">
    <source>
        <dbReference type="PROSITE-ProRule" id="PRU00657"/>
    </source>
</evidence>
<feature type="domain" description="Dicer dsRNA-binding fold" evidence="19">
    <location>
        <begin position="560"/>
        <end position="655"/>
    </location>
</feature>
<dbReference type="PANTHER" id="PTHR14950">
    <property type="entry name" value="DICER-RELATED"/>
    <property type="match status" value="1"/>
</dbReference>
<dbReference type="InterPro" id="IPR036389">
    <property type="entry name" value="RNase_III_sf"/>
</dbReference>
<dbReference type="InterPro" id="IPR027417">
    <property type="entry name" value="P-loop_NTPase"/>
</dbReference>
<evidence type="ECO:0000256" key="11">
    <source>
        <dbReference type="ARBA" id="ARBA00022884"/>
    </source>
</evidence>
<dbReference type="FunFam" id="3.40.50.300:FF:001669">
    <property type="entry name" value="Dicer-like protein 1"/>
    <property type="match status" value="1"/>
</dbReference>
<keyword evidence="9" id="KW-0067">ATP-binding</keyword>
<keyword evidence="8" id="KW-0347">Helicase</keyword>
<evidence type="ECO:0000256" key="13">
    <source>
        <dbReference type="ARBA" id="ARBA00023211"/>
    </source>
</evidence>
<evidence type="ECO:0000256" key="3">
    <source>
        <dbReference type="ARBA" id="ARBA00022721"/>
    </source>
</evidence>
<dbReference type="GO" id="GO:0030422">
    <property type="term" value="P:siRNA processing"/>
    <property type="evidence" value="ECO:0007669"/>
    <property type="project" value="TreeGrafter"/>
</dbReference>
<dbReference type="Proteomes" id="UP001358417">
    <property type="component" value="Unassembled WGS sequence"/>
</dbReference>
<evidence type="ECO:0000313" key="20">
    <source>
        <dbReference type="EMBL" id="KAK5042869.1"/>
    </source>
</evidence>
<dbReference type="SMART" id="SM00490">
    <property type="entry name" value="HELICc"/>
    <property type="match status" value="1"/>
</dbReference>
<evidence type="ECO:0000256" key="5">
    <source>
        <dbReference type="ARBA" id="ARBA00022737"/>
    </source>
</evidence>
<feature type="domain" description="Helicase C-terminal" evidence="18">
    <location>
        <begin position="372"/>
        <end position="531"/>
    </location>
</feature>
<evidence type="ECO:0000256" key="1">
    <source>
        <dbReference type="ARBA" id="ARBA00001936"/>
    </source>
</evidence>
<dbReference type="PROSITE" id="PS51327">
    <property type="entry name" value="DICER_DSRBF"/>
    <property type="match status" value="1"/>
</dbReference>
<dbReference type="GO" id="GO:0005737">
    <property type="term" value="C:cytoplasm"/>
    <property type="evidence" value="ECO:0007669"/>
    <property type="project" value="TreeGrafter"/>
</dbReference>
<keyword evidence="13" id="KW-0464">Manganese</keyword>
<protein>
    <recommendedName>
        <fullName evidence="22">Dicer-like protein 2</fullName>
    </recommendedName>
</protein>
<dbReference type="SUPFAM" id="SSF52540">
    <property type="entry name" value="P-loop containing nucleoside triphosphate hydrolases"/>
    <property type="match status" value="1"/>
</dbReference>
<dbReference type="GO" id="GO:0004386">
    <property type="term" value="F:helicase activity"/>
    <property type="evidence" value="ECO:0007669"/>
    <property type="project" value="UniProtKB-KW"/>
</dbReference>
<comment type="function">
    <text evidence="14">Dicer-like endonuclease involved in cleaving double-stranded RNA in the RNA interference (RNAi) pathway. Produces 21 to 25 bp dsRNAs (siRNAs) which target the selective destruction of homologous RNAs leading to sequence-specific suppression of gene expression, called post-transcriptional gene silencing (PTGS). Part of a broad host defense response against viral infection and transposons.</text>
</comment>
<dbReference type="Pfam" id="PF00270">
    <property type="entry name" value="DEAD"/>
    <property type="match status" value="1"/>
</dbReference>
<dbReference type="FunFam" id="1.10.1520.10:FF:000032">
    <property type="entry name" value="Dicer-like protein 2"/>
    <property type="match status" value="1"/>
</dbReference>
<comment type="similarity">
    <text evidence="15">Belongs to the helicase family. Dicer subfamily.</text>
</comment>
<keyword evidence="3" id="KW-0930">Antiviral protein</keyword>
<dbReference type="GO" id="GO:0003723">
    <property type="term" value="F:RNA binding"/>
    <property type="evidence" value="ECO:0007669"/>
    <property type="project" value="UniProtKB-UniRule"/>
</dbReference>
<dbReference type="Pfam" id="PF00636">
    <property type="entry name" value="Ribonuclease_3"/>
    <property type="match status" value="2"/>
</dbReference>
<feature type="domain" description="Helicase ATP-binding" evidence="17">
    <location>
        <begin position="27"/>
        <end position="206"/>
    </location>
</feature>
<keyword evidence="11 15" id="KW-0694">RNA-binding</keyword>
<dbReference type="Gene3D" id="3.30.160.380">
    <property type="entry name" value="Dicer dimerisation domain"/>
    <property type="match status" value="1"/>
</dbReference>
<evidence type="ECO:0000256" key="9">
    <source>
        <dbReference type="ARBA" id="ARBA00022840"/>
    </source>
</evidence>
<feature type="domain" description="RNase III" evidence="16">
    <location>
        <begin position="1080"/>
        <end position="1261"/>
    </location>
</feature>
<name>A0AAV9MR90_9EURO</name>
<evidence type="ECO:0000256" key="10">
    <source>
        <dbReference type="ARBA" id="ARBA00022842"/>
    </source>
</evidence>
<dbReference type="RefSeq" id="XP_064699763.1">
    <property type="nucleotide sequence ID" value="XM_064855949.1"/>
</dbReference>
<evidence type="ECO:0000259" key="18">
    <source>
        <dbReference type="PROSITE" id="PS51194"/>
    </source>
</evidence>
<evidence type="ECO:0000256" key="7">
    <source>
        <dbReference type="ARBA" id="ARBA00022801"/>
    </source>
</evidence>
<dbReference type="GO" id="GO:0005634">
    <property type="term" value="C:nucleus"/>
    <property type="evidence" value="ECO:0007669"/>
    <property type="project" value="TreeGrafter"/>
</dbReference>
<sequence length="1368" mass="152856">MSGISSGESSIGAVQSLYRARSYQLEMLEQSLAGNIIIAMDTGSGKTQIAIMRIMEELERCSPEKVVWFLAPTVALCTQQHDAILAQLPAARTRLLIGSDNLDCWEDKIWKAVLTDVRIVVSTHAILLDALGHGYVPISRLALLVFDEAHHCRKKHPANKIMQQFYHPRKDLLGPTSVPHILGLTASPVVRSKARDLEIIERNLDSICRTPRLQRVEMLKFVNRPVIKNLVYCSHKADEAAPRSMALFLLRKVCRTVVPQAEQCAQAGQPGAKMPLSSGGYEEQLIKFRRKANMVYEELGPWATDFFILESIKTLSESFSGGSRFLLVFKDDEKTKLLRALNPIPLLLSSHSHQHGASMQVSTKVECLISFLTLQDPERCSGLVFVKERATVAVLHALLLREPRTRDLFRCTTFVGLSNNAKRRYAMSELLDLKAQHEALADFKAKVKNLIVATDVLEEGIDVTACNLVVCFDAPSNLKSFLQRRGRARQEQSTFAILLEGDVENVNKIPSWQRLEEEMIHLYQDETRSLQDGTNEEDTEDVNFEIIVPSTGAKLDADGAMAHLYHFCALLPHQPYVDNRPIFEIIEHPVGKSFTATVTLPNCINASARCTKGHQEWKTRKAAMKDAAFQGYKRLFQEGLLNDHLLPLTHEKALSTATANELPAVVEVSGQLDPWFEMAKAWLSPDFHKIEITLQHDGIDGGSDLAFSLLTPSASPIIEPFTMYWDRTIAFTIKLGSPVKVALCGTQTLKAMRSATSLIQRSVHSDRYQDDPGDFIVLFTPGIENRHLVKWLEANQGRISACDYFRREPLTPCPGFVRTPSLFGRPCIFQRWIVHEMPHELEVECAQLPRRRNFFHRATQSQDLLLRQQESPGRQVATSPQNLQFPAEDATIDCLPFDQARFGLFIPGILQQVEVHLVAQKLCTTILSTLCFNDLGLVVTALSSPSAQWISNYQRLEFIGDSVLKFIATRQLFTERSNWHEGYLSQARAGLLSNNTLAHAAIRVGLDAFIMTEPTRTGVKRSPVLADVVEALIGAAYLDGGFRLALICINTFLPQIHVRLPAPNGRILTDGSSYSLTNHIVKAERVIGHGFRTKTLLLESLTHPACERDSQTESYQRLEFLGDAVLDMVVAGLLAKQNISQGEMTRIKSAMVNSHLLGFFCLELSIDEDMVNVEQSSLGVFKTTTVREQLHLWKFMRHHSQEVTMAQGRSVALYSQLQGEIRGSLATSLSYPWTLLARLNPPKFFSDIIESITGAIFTDSQGDLAPCHRFLERLGLTQYLQRVLADCVVVEHPRNALQRLSGSDAALYTVDLEGDSSMPSYRCTVTVNGEILAHVEGCVSKDEAIVIAAETAKTLLTERKQEHEGTTE</sequence>
<dbReference type="Gene3D" id="3.40.50.300">
    <property type="entry name" value="P-loop containing nucleotide triphosphate hydrolases"/>
    <property type="match status" value="2"/>
</dbReference>
<keyword evidence="4" id="KW-0479">Metal-binding</keyword>
<evidence type="ECO:0000256" key="6">
    <source>
        <dbReference type="ARBA" id="ARBA00022741"/>
    </source>
</evidence>
<dbReference type="InterPro" id="IPR000999">
    <property type="entry name" value="RNase_III_dom"/>
</dbReference>
<evidence type="ECO:0000259" key="17">
    <source>
        <dbReference type="PROSITE" id="PS51192"/>
    </source>
</evidence>
<dbReference type="Pfam" id="PF00271">
    <property type="entry name" value="Helicase_C"/>
    <property type="match status" value="1"/>
</dbReference>
<evidence type="ECO:0008006" key="22">
    <source>
        <dbReference type="Google" id="ProtNLM"/>
    </source>
</evidence>
<dbReference type="PROSITE" id="PS00517">
    <property type="entry name" value="RNASE_3_1"/>
    <property type="match status" value="1"/>
</dbReference>
<evidence type="ECO:0000256" key="2">
    <source>
        <dbReference type="ARBA" id="ARBA00001946"/>
    </source>
</evidence>
<dbReference type="Pfam" id="PF03368">
    <property type="entry name" value="Dicer_dimer"/>
    <property type="match status" value="1"/>
</dbReference>
<evidence type="ECO:0000256" key="8">
    <source>
        <dbReference type="ARBA" id="ARBA00022806"/>
    </source>
</evidence>
<evidence type="ECO:0000256" key="4">
    <source>
        <dbReference type="ARBA" id="ARBA00022723"/>
    </source>
</evidence>
<dbReference type="PROSITE" id="PS51194">
    <property type="entry name" value="HELICASE_CTER"/>
    <property type="match status" value="1"/>
</dbReference>
<reference evidence="20 21" key="1">
    <citation type="submission" date="2023-08" db="EMBL/GenBank/DDBJ databases">
        <title>Black Yeasts Isolated from many extreme environments.</title>
        <authorList>
            <person name="Coleine C."/>
            <person name="Stajich J.E."/>
            <person name="Selbmann L."/>
        </authorList>
    </citation>
    <scope>NUCLEOTIDE SEQUENCE [LARGE SCALE GENOMIC DNA]</scope>
    <source>
        <strain evidence="20 21">CCFEE 5792</strain>
    </source>
</reference>
<evidence type="ECO:0000259" key="19">
    <source>
        <dbReference type="PROSITE" id="PS51327"/>
    </source>
</evidence>
<evidence type="ECO:0000256" key="12">
    <source>
        <dbReference type="ARBA" id="ARBA00023118"/>
    </source>
</evidence>
<dbReference type="Gene3D" id="1.10.1520.10">
    <property type="entry name" value="Ribonuclease III domain"/>
    <property type="match status" value="2"/>
</dbReference>
<comment type="cofactor">
    <cofactor evidence="1">
        <name>Mn(2+)</name>
        <dbReference type="ChEBI" id="CHEBI:29035"/>
    </cofactor>
</comment>